<dbReference type="PANTHER" id="PTHR31642">
    <property type="entry name" value="TRICHOTHECENE 3-O-ACETYLTRANSFERASE"/>
    <property type="match status" value="1"/>
</dbReference>
<evidence type="ECO:0000313" key="2">
    <source>
        <dbReference type="Proteomes" id="UP001652660"/>
    </source>
</evidence>
<dbReference type="RefSeq" id="XP_027082753.1">
    <property type="nucleotide sequence ID" value="XM_027226952.2"/>
</dbReference>
<accession>A0A6P6TWN1</accession>
<dbReference type="GO" id="GO:0016747">
    <property type="term" value="F:acyltransferase activity, transferring groups other than amino-acyl groups"/>
    <property type="evidence" value="ECO:0007669"/>
    <property type="project" value="TreeGrafter"/>
</dbReference>
<gene>
    <name evidence="3" type="primary">LOC113705072</name>
</gene>
<dbReference type="Gene3D" id="3.30.559.10">
    <property type="entry name" value="Chloramphenicol acetyltransferase-like domain"/>
    <property type="match status" value="1"/>
</dbReference>
<evidence type="ECO:0000313" key="3">
    <source>
        <dbReference type="RefSeq" id="XP_027082753.1"/>
    </source>
</evidence>
<dbReference type="PANTHER" id="PTHR31642:SF299">
    <property type="entry name" value="OS02G0653400 PROTEIN"/>
    <property type="match status" value="1"/>
</dbReference>
<sequence>MAACNGNGPFCSKLEFHAIQTVMPVKPTDPRKSTRVCLSGNPISGIFSRCFNVLLCYQKVASEEEDSGIASGSLVAGWIRESLGWALSEQPMLAGRLRRNQDVEGELEMVSNDSGVRLIEAQLAMTLSEFLDLKDEKKAEAELVFWEGLDHEQNPQFSPLFYVQVTSFKCGGYSIGISCSLLLVDPVAMTSFLKRWRDIHVEMVSRTDVPKIPIFYRPNLRNPGPFPGLSIGSSKKAYAAKTMIFTIANEVLDLDSEIHNKFAAACIDEAEYKLGYKTAPSLNFSFLVKEPSEEVNVRNFTREGLVQKPSTTVNGIHTCSTWDDLGVTEIWFEEGNRPAHVSCWINSVPDEALVVIIPSPEKDGSGMKIVVTLPH</sequence>
<keyword evidence="2" id="KW-1185">Reference proteome</keyword>
<organism evidence="2 3">
    <name type="scientific">Coffea arabica</name>
    <name type="common">Arabian coffee</name>
    <dbReference type="NCBI Taxonomy" id="13443"/>
    <lineage>
        <taxon>Eukaryota</taxon>
        <taxon>Viridiplantae</taxon>
        <taxon>Streptophyta</taxon>
        <taxon>Embryophyta</taxon>
        <taxon>Tracheophyta</taxon>
        <taxon>Spermatophyta</taxon>
        <taxon>Magnoliopsida</taxon>
        <taxon>eudicotyledons</taxon>
        <taxon>Gunneridae</taxon>
        <taxon>Pentapetalae</taxon>
        <taxon>asterids</taxon>
        <taxon>lamiids</taxon>
        <taxon>Gentianales</taxon>
        <taxon>Rubiaceae</taxon>
        <taxon>Ixoroideae</taxon>
        <taxon>Gardenieae complex</taxon>
        <taxon>Bertiereae - Coffeeae clade</taxon>
        <taxon>Coffeeae</taxon>
        <taxon>Coffea</taxon>
    </lineage>
</organism>
<dbReference type="Pfam" id="PF02458">
    <property type="entry name" value="Transferase"/>
    <property type="match status" value="1"/>
</dbReference>
<name>A0A6P6TWN1_COFAR</name>
<dbReference type="InterPro" id="IPR050317">
    <property type="entry name" value="Plant_Fungal_Acyltransferase"/>
</dbReference>
<dbReference type="OrthoDB" id="756073at2759"/>
<reference evidence="3" key="2">
    <citation type="submission" date="2025-08" db="UniProtKB">
        <authorList>
            <consortium name="RefSeq"/>
        </authorList>
    </citation>
    <scope>IDENTIFICATION</scope>
    <source>
        <tissue evidence="3">Leaves</tissue>
    </source>
</reference>
<dbReference type="InterPro" id="IPR023213">
    <property type="entry name" value="CAT-like_dom_sf"/>
</dbReference>
<protein>
    <submittedName>
        <fullName evidence="3">Uncharacterized protein</fullName>
    </submittedName>
</protein>
<dbReference type="GeneID" id="113705072"/>
<reference evidence="2" key="1">
    <citation type="journal article" date="2025" name="Foods">
        <title>Unveiling the Microbial Signatures of Arabica Coffee Cherries: Insights into Ripeness Specific Diversity, Functional Traits, and Implications for Quality and Safety.</title>
        <authorList>
            <consortium name="RefSeq"/>
            <person name="Tenea G.N."/>
            <person name="Cifuentes V."/>
            <person name="Reyes P."/>
            <person name="Cevallos-Vallejos M."/>
        </authorList>
    </citation>
    <scope>NUCLEOTIDE SEQUENCE [LARGE SCALE GENOMIC DNA]</scope>
</reference>
<dbReference type="AlphaFoldDB" id="A0A6P6TWN1"/>
<comment type="similarity">
    <text evidence="1">Belongs to the plant acyltransferase family.</text>
</comment>
<proteinExistence type="inferred from homology"/>
<evidence type="ECO:0000256" key="1">
    <source>
        <dbReference type="ARBA" id="ARBA00009861"/>
    </source>
</evidence>
<dbReference type="Proteomes" id="UP001652660">
    <property type="component" value="Chromosome 8e"/>
</dbReference>